<dbReference type="Proteomes" id="UP001164761">
    <property type="component" value="Chromosome"/>
</dbReference>
<accession>A0ABY6ZAF8</accession>
<keyword evidence="2" id="KW-0413">Isomerase</keyword>
<dbReference type="SUPFAM" id="SSF51658">
    <property type="entry name" value="Xylose isomerase-like"/>
    <property type="match status" value="1"/>
</dbReference>
<dbReference type="RefSeq" id="WP_268003768.1">
    <property type="nucleotide sequence ID" value="NZ_BSUT01000001.1"/>
</dbReference>
<dbReference type="InterPro" id="IPR050312">
    <property type="entry name" value="IolE/XylAMocC-like"/>
</dbReference>
<evidence type="ECO:0000313" key="3">
    <source>
        <dbReference type="Proteomes" id="UP001164761"/>
    </source>
</evidence>
<dbReference type="GO" id="GO:0016853">
    <property type="term" value="F:isomerase activity"/>
    <property type="evidence" value="ECO:0007669"/>
    <property type="project" value="UniProtKB-KW"/>
</dbReference>
<keyword evidence="3" id="KW-1185">Reference proteome</keyword>
<proteinExistence type="predicted"/>
<dbReference type="Pfam" id="PF01261">
    <property type="entry name" value="AP_endonuc_2"/>
    <property type="match status" value="1"/>
</dbReference>
<evidence type="ECO:0000259" key="1">
    <source>
        <dbReference type="Pfam" id="PF01261"/>
    </source>
</evidence>
<gene>
    <name evidence="2" type="ORF">NZD89_15835</name>
</gene>
<evidence type="ECO:0000313" key="2">
    <source>
        <dbReference type="EMBL" id="WAH39870.1"/>
    </source>
</evidence>
<protein>
    <submittedName>
        <fullName evidence="2">Sugar phosphate isomerase/epimerase</fullName>
    </submittedName>
</protein>
<feature type="domain" description="Xylose isomerase-like TIM barrel" evidence="1">
    <location>
        <begin position="24"/>
        <end position="248"/>
    </location>
</feature>
<dbReference type="Gene3D" id="3.20.20.150">
    <property type="entry name" value="Divalent-metal-dependent TIM barrel enzymes"/>
    <property type="match status" value="1"/>
</dbReference>
<dbReference type="PANTHER" id="PTHR12110">
    <property type="entry name" value="HYDROXYPYRUVATE ISOMERASE"/>
    <property type="match status" value="1"/>
</dbReference>
<dbReference type="PANTHER" id="PTHR12110:SF41">
    <property type="entry name" value="INOSOSE DEHYDRATASE"/>
    <property type="match status" value="1"/>
</dbReference>
<organism evidence="2 3">
    <name type="scientific">Alicyclobacillus fastidiosus</name>
    <dbReference type="NCBI Taxonomy" id="392011"/>
    <lineage>
        <taxon>Bacteria</taxon>
        <taxon>Bacillati</taxon>
        <taxon>Bacillota</taxon>
        <taxon>Bacilli</taxon>
        <taxon>Bacillales</taxon>
        <taxon>Alicyclobacillaceae</taxon>
        <taxon>Alicyclobacillus</taxon>
    </lineage>
</organism>
<dbReference type="InterPro" id="IPR013022">
    <property type="entry name" value="Xyl_isomerase-like_TIM-brl"/>
</dbReference>
<dbReference type="EMBL" id="CP104067">
    <property type="protein sequence ID" value="WAH39870.1"/>
    <property type="molecule type" value="Genomic_DNA"/>
</dbReference>
<sequence length="254" mass="28350">MKIAAQLYTIRDFLKTPSDILASLQRVKEIGYNAVQVSGLGPIDAAELKQMTDDIGLTICATHVPYPQLQSDIKSVIEVHQLWNCKYVGIGSMPDSYRSSREGYEAFAREASEYGRVLAKEGLKLIYHNHNFEYAKFDGVTGMDILLQTFDPAAVDFELDVYWVQAGGADPVQWIRKVAGRMKVVHLKDMAVSPDRSSMFAEVGEGNMNWSEMIRACSDIGVDWGAVEQDQCQGNPFDSLKTSLENLRSMPVEI</sequence>
<name>A0ABY6ZAF8_9BACL</name>
<dbReference type="InterPro" id="IPR036237">
    <property type="entry name" value="Xyl_isomerase-like_sf"/>
</dbReference>
<reference evidence="2" key="1">
    <citation type="submission" date="2022-08" db="EMBL/GenBank/DDBJ databases">
        <title>Alicyclobacillus fastidiosus DSM 17978, complete genome.</title>
        <authorList>
            <person name="Wang Q."/>
            <person name="Cai R."/>
            <person name="Wang Z."/>
        </authorList>
    </citation>
    <scope>NUCLEOTIDE SEQUENCE</scope>
    <source>
        <strain evidence="2">DSM 17978</strain>
    </source>
</reference>